<keyword evidence="2" id="KW-1185">Reference proteome</keyword>
<organism evidence="1 2">
    <name type="scientific">Saponaria officinalis</name>
    <name type="common">Common soapwort</name>
    <name type="synonym">Lychnis saponaria</name>
    <dbReference type="NCBI Taxonomy" id="3572"/>
    <lineage>
        <taxon>Eukaryota</taxon>
        <taxon>Viridiplantae</taxon>
        <taxon>Streptophyta</taxon>
        <taxon>Embryophyta</taxon>
        <taxon>Tracheophyta</taxon>
        <taxon>Spermatophyta</taxon>
        <taxon>Magnoliopsida</taxon>
        <taxon>eudicotyledons</taxon>
        <taxon>Gunneridae</taxon>
        <taxon>Pentapetalae</taxon>
        <taxon>Caryophyllales</taxon>
        <taxon>Caryophyllaceae</taxon>
        <taxon>Caryophylleae</taxon>
        <taxon>Saponaria</taxon>
    </lineage>
</organism>
<comment type="caution">
    <text evidence="1">The sequence shown here is derived from an EMBL/GenBank/DDBJ whole genome shotgun (WGS) entry which is preliminary data.</text>
</comment>
<evidence type="ECO:0000313" key="2">
    <source>
        <dbReference type="Proteomes" id="UP001443914"/>
    </source>
</evidence>
<sequence length="103" mass="11702">MLLVCTLLLDGSPHFLRWLRRPNRFTPPEPLQSLPCRVSANNEAINSILPVLQLILDIIKGQLEQIRGIFIKNLHNLFSMPLVPGTISILLFTRLSIPLNGFY</sequence>
<dbReference type="AlphaFoldDB" id="A0AAW1I2Q1"/>
<gene>
    <name evidence="1" type="ORF">RND81_10G104200</name>
</gene>
<dbReference type="Proteomes" id="UP001443914">
    <property type="component" value="Unassembled WGS sequence"/>
</dbReference>
<reference evidence="1" key="1">
    <citation type="submission" date="2024-03" db="EMBL/GenBank/DDBJ databases">
        <title>WGS assembly of Saponaria officinalis var. Norfolk2.</title>
        <authorList>
            <person name="Jenkins J."/>
            <person name="Shu S."/>
            <person name="Grimwood J."/>
            <person name="Barry K."/>
            <person name="Goodstein D."/>
            <person name="Schmutz J."/>
            <person name="Leebens-Mack J."/>
            <person name="Osbourn A."/>
        </authorList>
    </citation>
    <scope>NUCLEOTIDE SEQUENCE [LARGE SCALE GENOMIC DNA]</scope>
    <source>
        <strain evidence="1">JIC</strain>
    </source>
</reference>
<accession>A0AAW1I2Q1</accession>
<dbReference type="EMBL" id="JBDFQZ010000010">
    <property type="protein sequence ID" value="KAK9682887.1"/>
    <property type="molecule type" value="Genomic_DNA"/>
</dbReference>
<proteinExistence type="predicted"/>
<protein>
    <submittedName>
        <fullName evidence="1">Uncharacterized protein</fullName>
    </submittedName>
</protein>
<name>A0AAW1I2Q1_SAPOF</name>
<evidence type="ECO:0000313" key="1">
    <source>
        <dbReference type="EMBL" id="KAK9682887.1"/>
    </source>
</evidence>